<proteinExistence type="predicted"/>
<protein>
    <submittedName>
        <fullName evidence="1">Site-specific integrase</fullName>
    </submittedName>
</protein>
<dbReference type="EMBL" id="RDPI01001304">
    <property type="protein sequence ID" value="MBF4377000.1"/>
    <property type="molecule type" value="Genomic_DNA"/>
</dbReference>
<gene>
    <name evidence="1" type="ORF">EAY46_28920</name>
</gene>
<dbReference type="Proteomes" id="UP000726136">
    <property type="component" value="Unassembled WGS sequence"/>
</dbReference>
<evidence type="ECO:0000313" key="2">
    <source>
        <dbReference type="Proteomes" id="UP000726136"/>
    </source>
</evidence>
<feature type="non-terminal residue" evidence="1">
    <location>
        <position position="86"/>
    </location>
</feature>
<accession>A0ABR9ZEY5</accession>
<evidence type="ECO:0000313" key="1">
    <source>
        <dbReference type="EMBL" id="MBF4377000.1"/>
    </source>
</evidence>
<keyword evidence="2" id="KW-1185">Reference proteome</keyword>
<organism evidence="1 2">
    <name type="scientific">Vibrio anguillarum</name>
    <name type="common">Listonella anguillarum</name>
    <dbReference type="NCBI Taxonomy" id="55601"/>
    <lineage>
        <taxon>Bacteria</taxon>
        <taxon>Pseudomonadati</taxon>
        <taxon>Pseudomonadota</taxon>
        <taxon>Gammaproteobacteria</taxon>
        <taxon>Vibrionales</taxon>
        <taxon>Vibrionaceae</taxon>
        <taxon>Vibrio</taxon>
    </lineage>
</organism>
<name>A0ABR9ZEY5_VIBAN</name>
<sequence length="86" mass="9797">MYESLTKGLAIYRQPHTKSIYVRIRVDGKELKRSLKTSDVEEAKSKAWALKFELEGMQKAGLTIEVNKVMTVRSACLSVISELEHK</sequence>
<reference evidence="1 2" key="1">
    <citation type="journal article" date="2021" name="PeerJ">
        <title>Analysis of 44 Vibrio anguillarum genomes reveals high genetic diversity.</title>
        <authorList>
            <person name="Hansen M.J."/>
            <person name="Dalsgaard I."/>
        </authorList>
    </citation>
    <scope>NUCLEOTIDE SEQUENCE [LARGE SCALE GENOMIC DNA]</scope>
    <source>
        <strain evidence="1 2">040915-1/1B</strain>
    </source>
</reference>
<comment type="caution">
    <text evidence="1">The sequence shown here is derived from an EMBL/GenBank/DDBJ whole genome shotgun (WGS) entry which is preliminary data.</text>
</comment>